<dbReference type="PANTHER" id="PTHR13800">
    <property type="entry name" value="TRANSIENT RECEPTOR POTENTIAL CATION CHANNEL, SUBFAMILY M, MEMBER 6"/>
    <property type="match status" value="1"/>
</dbReference>
<evidence type="ECO:0000313" key="4">
    <source>
        <dbReference type="WBParaSite" id="HNAJ_0000100901-mRNA-1"/>
    </source>
</evidence>
<reference evidence="4" key="1">
    <citation type="submission" date="2017-02" db="UniProtKB">
        <authorList>
            <consortium name="WormBaseParasite"/>
        </authorList>
    </citation>
    <scope>IDENTIFICATION</scope>
</reference>
<dbReference type="PANTHER" id="PTHR13800:SF12">
    <property type="entry name" value="TRANSIENT RECEPTOR POTENTIAL CATION CHANNEL SUBFAMILY M MEMBER-LIKE 2"/>
    <property type="match status" value="1"/>
</dbReference>
<dbReference type="STRING" id="102285.A0A0R3T267"/>
<dbReference type="EMBL" id="UZAE01000350">
    <property type="protein sequence ID" value="VDN96868.1"/>
    <property type="molecule type" value="Genomic_DNA"/>
</dbReference>
<organism evidence="4">
    <name type="scientific">Rodentolepis nana</name>
    <name type="common">Dwarf tapeworm</name>
    <name type="synonym">Hymenolepis nana</name>
    <dbReference type="NCBI Taxonomy" id="102285"/>
    <lineage>
        <taxon>Eukaryota</taxon>
        <taxon>Metazoa</taxon>
        <taxon>Spiralia</taxon>
        <taxon>Lophotrochozoa</taxon>
        <taxon>Platyhelminthes</taxon>
        <taxon>Cestoda</taxon>
        <taxon>Eucestoda</taxon>
        <taxon>Cyclophyllidea</taxon>
        <taxon>Hymenolepididae</taxon>
        <taxon>Rodentolepis</taxon>
    </lineage>
</organism>
<dbReference type="GO" id="GO:0005886">
    <property type="term" value="C:plasma membrane"/>
    <property type="evidence" value="ECO:0007669"/>
    <property type="project" value="TreeGrafter"/>
</dbReference>
<dbReference type="OrthoDB" id="6240031at2759"/>
<accession>A0A0R3T267</accession>
<dbReference type="InterPro" id="IPR050927">
    <property type="entry name" value="TRPM"/>
</dbReference>
<keyword evidence="3" id="KW-1185">Reference proteome</keyword>
<evidence type="ECO:0000313" key="3">
    <source>
        <dbReference type="Proteomes" id="UP000278807"/>
    </source>
</evidence>
<gene>
    <name evidence="2" type="ORF">HNAJ_LOCUS1009</name>
</gene>
<evidence type="ECO:0000259" key="1">
    <source>
        <dbReference type="Pfam" id="PF18139"/>
    </source>
</evidence>
<evidence type="ECO:0000313" key="2">
    <source>
        <dbReference type="EMBL" id="VDN96868.1"/>
    </source>
</evidence>
<dbReference type="InterPro" id="IPR041491">
    <property type="entry name" value="TRPM_SLOG"/>
</dbReference>
<reference evidence="2 3" key="2">
    <citation type="submission" date="2018-11" db="EMBL/GenBank/DDBJ databases">
        <authorList>
            <consortium name="Pathogen Informatics"/>
        </authorList>
    </citation>
    <scope>NUCLEOTIDE SEQUENCE [LARGE SCALE GENOMIC DNA]</scope>
</reference>
<name>A0A0R3T267_RODNA</name>
<dbReference type="Proteomes" id="UP000278807">
    <property type="component" value="Unassembled WGS sequence"/>
</dbReference>
<feature type="domain" description="TRPM SLOG" evidence="1">
    <location>
        <begin position="291"/>
        <end position="451"/>
    </location>
</feature>
<protein>
    <submittedName>
        <fullName evidence="4">LSDAT_euk domain-containing protein</fullName>
    </submittedName>
</protein>
<dbReference type="InterPro" id="IPR036770">
    <property type="entry name" value="Ankyrin_rpt-contain_sf"/>
</dbReference>
<dbReference type="AlphaFoldDB" id="A0A0R3T267"/>
<sequence>MSFPRLRRIPSVAYNSISPLNLNVHIEGDNGDAAYYGITGTTLPISEISRLVDIIRRDATEELDGFPFEMIQNLKINVVLSQLPCSEYMSQLFWKILHGVNLLQLACILSAHSIMDVLLNSKIKRIQTNEDVTSVHIYAAMGDYIALRKLTMAEFNITQQDKFGKLPIDYCWNYSLQDIRDFLIAQSKAPSADFVEDNDESDVEFASTEQEAQETNSSMALKFEAYLCTQVNPLYCYKGHTYCECCDDAYDHESFSGNAVLDKLIASRKDRFIKRPTNTFGQFETPCSSVMAEASSFVAWIITDGQYGSISEVMSMGMPGYAEAYGLKRLQVIGIVPWRRLPFQANLRSSNYMGSTQVEFPPKGHKSELHTPLAPYHTRYLFVDSGSRNDIHCIQEFRTMFEVWLTKVTFQTDNCNLTHNTPVCGILVTGRPEDALGVCEALKNNIPFVIIAVSISIKYCKKTKLFTLK</sequence>
<dbReference type="Pfam" id="PF18139">
    <property type="entry name" value="LSDAT_euk"/>
    <property type="match status" value="1"/>
</dbReference>
<dbReference type="SUPFAM" id="SSF48403">
    <property type="entry name" value="Ankyrin repeat"/>
    <property type="match status" value="1"/>
</dbReference>
<dbReference type="GO" id="GO:0099604">
    <property type="term" value="F:ligand-gated calcium channel activity"/>
    <property type="evidence" value="ECO:0007669"/>
    <property type="project" value="TreeGrafter"/>
</dbReference>
<dbReference type="WBParaSite" id="HNAJ_0000100901-mRNA-1">
    <property type="protein sequence ID" value="HNAJ_0000100901-mRNA-1"/>
    <property type="gene ID" value="HNAJ_0000100901"/>
</dbReference>
<proteinExistence type="predicted"/>